<dbReference type="GO" id="GO:0019829">
    <property type="term" value="F:ATPase-coupled monoatomic cation transmembrane transporter activity"/>
    <property type="evidence" value="ECO:0007669"/>
    <property type="project" value="TreeGrafter"/>
</dbReference>
<feature type="region of interest" description="Disordered" evidence="10">
    <location>
        <begin position="229"/>
        <end position="248"/>
    </location>
</feature>
<accession>A0A5J4X3X8</accession>
<dbReference type="AlphaFoldDB" id="A0A5J4X3X8"/>
<dbReference type="PRINTS" id="PR00119">
    <property type="entry name" value="CATATPASE"/>
</dbReference>
<dbReference type="InterPro" id="IPR059000">
    <property type="entry name" value="ATPase_P-type_domA"/>
</dbReference>
<keyword evidence="5" id="KW-0067">ATP-binding</keyword>
<feature type="compositionally biased region" description="Low complexity" evidence="10">
    <location>
        <begin position="230"/>
        <end position="243"/>
    </location>
</feature>
<keyword evidence="4" id="KW-0547">Nucleotide-binding</keyword>
<evidence type="ECO:0000256" key="1">
    <source>
        <dbReference type="ARBA" id="ARBA00004141"/>
    </source>
</evidence>
<keyword evidence="7" id="KW-1278">Translocase</keyword>
<dbReference type="SUPFAM" id="SSF81653">
    <property type="entry name" value="Calcium ATPase, transduction domain A"/>
    <property type="match status" value="1"/>
</dbReference>
<keyword evidence="2" id="KW-0812">Transmembrane</keyword>
<dbReference type="Gene3D" id="3.40.50.1000">
    <property type="entry name" value="HAD superfamily/HAD-like"/>
    <property type="match status" value="1"/>
</dbReference>
<evidence type="ECO:0000256" key="7">
    <source>
        <dbReference type="ARBA" id="ARBA00022967"/>
    </source>
</evidence>
<evidence type="ECO:0000313" key="13">
    <source>
        <dbReference type="Proteomes" id="UP000324800"/>
    </source>
</evidence>
<dbReference type="GO" id="GO:0046872">
    <property type="term" value="F:metal ion binding"/>
    <property type="evidence" value="ECO:0007669"/>
    <property type="project" value="UniProtKB-KW"/>
</dbReference>
<evidence type="ECO:0000256" key="5">
    <source>
        <dbReference type="ARBA" id="ARBA00022840"/>
    </source>
</evidence>
<evidence type="ECO:0000313" key="12">
    <source>
        <dbReference type="EMBL" id="KAA6401199.1"/>
    </source>
</evidence>
<keyword evidence="3" id="KW-0479">Metal-binding</keyword>
<keyword evidence="6" id="KW-0460">Magnesium</keyword>
<evidence type="ECO:0000256" key="10">
    <source>
        <dbReference type="SAM" id="MobiDB-lite"/>
    </source>
</evidence>
<proteinExistence type="predicted"/>
<comment type="caution">
    <text evidence="12">The sequence shown here is derived from an EMBL/GenBank/DDBJ whole genome shotgun (WGS) entry which is preliminary data.</text>
</comment>
<evidence type="ECO:0000256" key="3">
    <source>
        <dbReference type="ARBA" id="ARBA00022723"/>
    </source>
</evidence>
<dbReference type="InterPro" id="IPR006544">
    <property type="entry name" value="P-type_TPase_V"/>
</dbReference>
<evidence type="ECO:0000256" key="4">
    <source>
        <dbReference type="ARBA" id="ARBA00022741"/>
    </source>
</evidence>
<dbReference type="EMBL" id="SNRW01000427">
    <property type="protein sequence ID" value="KAA6401199.1"/>
    <property type="molecule type" value="Genomic_DNA"/>
</dbReference>
<dbReference type="GO" id="GO:0016020">
    <property type="term" value="C:membrane"/>
    <property type="evidence" value="ECO:0007669"/>
    <property type="project" value="UniProtKB-SubCell"/>
</dbReference>
<dbReference type="PANTHER" id="PTHR45630">
    <property type="entry name" value="CATION-TRANSPORTING ATPASE-RELATED"/>
    <property type="match status" value="1"/>
</dbReference>
<keyword evidence="9" id="KW-0472">Membrane</keyword>
<reference evidence="12 13" key="1">
    <citation type="submission" date="2019-03" db="EMBL/GenBank/DDBJ databases">
        <title>Single cell metagenomics reveals metabolic interactions within the superorganism composed of flagellate Streblomastix strix and complex community of Bacteroidetes bacteria on its surface.</title>
        <authorList>
            <person name="Treitli S.C."/>
            <person name="Kolisko M."/>
            <person name="Husnik F."/>
            <person name="Keeling P."/>
            <person name="Hampl V."/>
        </authorList>
    </citation>
    <scope>NUCLEOTIDE SEQUENCE [LARGE SCALE GENOMIC DNA]</scope>
    <source>
        <strain evidence="12">ST1C</strain>
    </source>
</reference>
<dbReference type="Gene3D" id="2.70.150.10">
    <property type="entry name" value="Calcium-transporting ATPase, cytoplasmic transduction domain A"/>
    <property type="match status" value="1"/>
</dbReference>
<dbReference type="PROSITE" id="PS00154">
    <property type="entry name" value="ATPASE_E1_E2"/>
    <property type="match status" value="1"/>
</dbReference>
<dbReference type="OrthoDB" id="48943at2759"/>
<dbReference type="Gene3D" id="3.40.1110.10">
    <property type="entry name" value="Calcium-transporting ATPase, cytoplasmic domain N"/>
    <property type="match status" value="1"/>
</dbReference>
<evidence type="ECO:0000256" key="9">
    <source>
        <dbReference type="ARBA" id="ARBA00023136"/>
    </source>
</evidence>
<dbReference type="GO" id="GO:0005524">
    <property type="term" value="F:ATP binding"/>
    <property type="evidence" value="ECO:0007669"/>
    <property type="project" value="UniProtKB-KW"/>
</dbReference>
<sequence>MIRSKDVQPGDVFEVSEKQTIACDELLLSGKCIMDESTLIGESAAVIQTGIPVIQILNQYTLELIGKEYNKQKAEYALSVLQGTITETEILGMDRDKQPIIFGGTRVVRARDTTSGCGIDVPLYVALRTGFSTAKRQLVRSILFPKPQIRFNWWIYGESIDQIILRALDLITIAIFNVSPERINVAGKVKVVCFDKTGTITEEDLGVRDVKGVRDVRRQLNVQQSKVDLNPKLNPNKNQNPNNDSIPQIKSMRTDIKQEIVTVTEFAALQRSLDEMMYIFDLGDSEHGIWMSRSEWIGEIESERKISYGGASCDKRSIYTVNTTDVSS</sequence>
<dbReference type="InterPro" id="IPR008250">
    <property type="entry name" value="ATPase_P-typ_transduc_dom_A_sf"/>
</dbReference>
<feature type="domain" description="P-type ATPase A" evidence="11">
    <location>
        <begin position="2"/>
        <end position="141"/>
    </location>
</feature>
<comment type="subcellular location">
    <subcellularLocation>
        <location evidence="1">Membrane</location>
        <topology evidence="1">Multi-pass membrane protein</topology>
    </subcellularLocation>
</comment>
<name>A0A5J4X3X8_9EUKA</name>
<evidence type="ECO:0000256" key="6">
    <source>
        <dbReference type="ARBA" id="ARBA00022842"/>
    </source>
</evidence>
<evidence type="ECO:0000259" key="11">
    <source>
        <dbReference type="Pfam" id="PF00122"/>
    </source>
</evidence>
<dbReference type="Proteomes" id="UP000324800">
    <property type="component" value="Unassembled WGS sequence"/>
</dbReference>
<organism evidence="12 13">
    <name type="scientific">Streblomastix strix</name>
    <dbReference type="NCBI Taxonomy" id="222440"/>
    <lineage>
        <taxon>Eukaryota</taxon>
        <taxon>Metamonada</taxon>
        <taxon>Preaxostyla</taxon>
        <taxon>Oxymonadida</taxon>
        <taxon>Streblomastigidae</taxon>
        <taxon>Streblomastix</taxon>
    </lineage>
</organism>
<gene>
    <name evidence="12" type="ORF">EZS28_003271</name>
</gene>
<dbReference type="InterPro" id="IPR018303">
    <property type="entry name" value="ATPase_P-typ_P_site"/>
</dbReference>
<dbReference type="Pfam" id="PF00122">
    <property type="entry name" value="E1-E2_ATPase"/>
    <property type="match status" value="1"/>
</dbReference>
<protein>
    <submittedName>
        <fullName evidence="12">Putative P-type ATPase</fullName>
    </submittedName>
</protein>
<dbReference type="InterPro" id="IPR023214">
    <property type="entry name" value="HAD_sf"/>
</dbReference>
<evidence type="ECO:0000256" key="8">
    <source>
        <dbReference type="ARBA" id="ARBA00022989"/>
    </source>
</evidence>
<evidence type="ECO:0000256" key="2">
    <source>
        <dbReference type="ARBA" id="ARBA00022692"/>
    </source>
</evidence>
<keyword evidence="8" id="KW-1133">Transmembrane helix</keyword>
<dbReference type="GO" id="GO:0140358">
    <property type="term" value="F:P-type transmembrane transporter activity"/>
    <property type="evidence" value="ECO:0007669"/>
    <property type="project" value="InterPro"/>
</dbReference>
<dbReference type="InterPro" id="IPR023299">
    <property type="entry name" value="ATPase_P-typ_cyto_dom_N"/>
</dbReference>